<evidence type="ECO:0000256" key="2">
    <source>
        <dbReference type="ARBA" id="ARBA00023125"/>
    </source>
</evidence>
<reference evidence="6 7" key="1">
    <citation type="submission" date="2024-03" db="EMBL/GenBank/DDBJ databases">
        <title>Aquirufa genome sequencing.</title>
        <authorList>
            <person name="Pitt A."/>
            <person name="Hahn M.W."/>
        </authorList>
    </citation>
    <scope>NUCLEOTIDE SEQUENCE [LARGE SCALE GENOMIC DNA]</scope>
    <source>
        <strain evidence="6 7">HETE-83D</strain>
    </source>
</reference>
<proteinExistence type="predicted"/>
<accession>A0ABW6DI18</accession>
<keyword evidence="1" id="KW-0805">Transcription regulation</keyword>
<feature type="transmembrane region" description="Helical" evidence="4">
    <location>
        <begin position="6"/>
        <end position="21"/>
    </location>
</feature>
<dbReference type="InterPro" id="IPR018062">
    <property type="entry name" value="HTH_AraC-typ_CS"/>
</dbReference>
<keyword evidence="3" id="KW-0804">Transcription</keyword>
<gene>
    <name evidence="6" type="ORF">SKC37_06710</name>
</gene>
<evidence type="ECO:0000313" key="6">
    <source>
        <dbReference type="EMBL" id="MFD3408339.1"/>
    </source>
</evidence>
<feature type="domain" description="HTH araC/xylS-type" evidence="5">
    <location>
        <begin position="281"/>
        <end position="385"/>
    </location>
</feature>
<dbReference type="Gene3D" id="1.10.10.60">
    <property type="entry name" value="Homeodomain-like"/>
    <property type="match status" value="1"/>
</dbReference>
<feature type="transmembrane region" description="Helical" evidence="4">
    <location>
        <begin position="222"/>
        <end position="242"/>
    </location>
</feature>
<dbReference type="PROSITE" id="PS00041">
    <property type="entry name" value="HTH_ARAC_FAMILY_1"/>
    <property type="match status" value="1"/>
</dbReference>
<name>A0ABW6DI18_9BACT</name>
<dbReference type="SUPFAM" id="SSF46689">
    <property type="entry name" value="Homeodomain-like"/>
    <property type="match status" value="1"/>
</dbReference>
<feature type="transmembrane region" description="Helical" evidence="4">
    <location>
        <begin position="132"/>
        <end position="157"/>
    </location>
</feature>
<organism evidence="6 7">
    <name type="scientific">Aquirufa esocilacus</name>
    <dbReference type="NCBI Taxonomy" id="3096513"/>
    <lineage>
        <taxon>Bacteria</taxon>
        <taxon>Pseudomonadati</taxon>
        <taxon>Bacteroidota</taxon>
        <taxon>Cytophagia</taxon>
        <taxon>Cytophagales</taxon>
        <taxon>Flectobacillaceae</taxon>
        <taxon>Aquirufa</taxon>
    </lineage>
</organism>
<sequence length="389" mass="44769">MLYTSLILVLVVALFFLLNHWHQNKGVVYLVLAILVFSLKQTTLLVLNTSRDPLVLASLIAHLDPMHALAGPFVIYYFKSMVKGEFVWDTTFLVLSIPAVLCAINLLPYYAIPFENKVDYFQMAVVKRPPLAHLFLHINYQISLTMLFNVGCIIYGIRFLKKMKAVNGSYIKKKVTVLINRIFVILPINIIPNLVLVVLLTSKSKQLGKIDFVNPEVFTNQSLFFLTLLLPISFFLIPSWLYNEKDPMSFLENFVLTWKRMFTENAKFSAEDPLEKSTDFERIISYIEIEKPYVNTAFSLHDISQALNIPHNRVTTCFNKQLKVAFPSYRNKLRIDYATNLLRTGTHLTTSIEGIAEMSGFKSKSIFYKTFKEEHGTTPIDWIKENLKS</sequence>
<feature type="transmembrane region" description="Helical" evidence="4">
    <location>
        <begin position="178"/>
        <end position="202"/>
    </location>
</feature>
<dbReference type="PANTHER" id="PTHR43280">
    <property type="entry name" value="ARAC-FAMILY TRANSCRIPTIONAL REGULATOR"/>
    <property type="match status" value="1"/>
</dbReference>
<protein>
    <submittedName>
        <fullName evidence="6">Helix-turn-helix domain-containing protein</fullName>
    </submittedName>
</protein>
<dbReference type="Pfam" id="PF12833">
    <property type="entry name" value="HTH_18"/>
    <property type="match status" value="1"/>
</dbReference>
<keyword evidence="4" id="KW-0812">Transmembrane</keyword>
<keyword evidence="7" id="KW-1185">Reference proteome</keyword>
<keyword evidence="2" id="KW-0238">DNA-binding</keyword>
<evidence type="ECO:0000256" key="4">
    <source>
        <dbReference type="SAM" id="Phobius"/>
    </source>
</evidence>
<dbReference type="EMBL" id="JBBKXX010000002">
    <property type="protein sequence ID" value="MFD3408339.1"/>
    <property type="molecule type" value="Genomic_DNA"/>
</dbReference>
<dbReference type="PROSITE" id="PS01124">
    <property type="entry name" value="HTH_ARAC_FAMILY_2"/>
    <property type="match status" value="1"/>
</dbReference>
<dbReference type="SMART" id="SM00342">
    <property type="entry name" value="HTH_ARAC"/>
    <property type="match status" value="1"/>
</dbReference>
<feature type="transmembrane region" description="Helical" evidence="4">
    <location>
        <begin position="90"/>
        <end position="112"/>
    </location>
</feature>
<keyword evidence="4" id="KW-1133">Transmembrane helix</keyword>
<comment type="caution">
    <text evidence="6">The sequence shown here is derived from an EMBL/GenBank/DDBJ whole genome shotgun (WGS) entry which is preliminary data.</text>
</comment>
<evidence type="ECO:0000256" key="1">
    <source>
        <dbReference type="ARBA" id="ARBA00023015"/>
    </source>
</evidence>
<keyword evidence="4" id="KW-0472">Membrane</keyword>
<dbReference type="Proteomes" id="UP001598019">
    <property type="component" value="Unassembled WGS sequence"/>
</dbReference>
<dbReference type="PANTHER" id="PTHR43280:SF29">
    <property type="entry name" value="ARAC-FAMILY TRANSCRIPTIONAL REGULATOR"/>
    <property type="match status" value="1"/>
</dbReference>
<dbReference type="RefSeq" id="WP_377980735.1">
    <property type="nucleotide sequence ID" value="NZ_JBBKXX010000002.1"/>
</dbReference>
<evidence type="ECO:0000313" key="7">
    <source>
        <dbReference type="Proteomes" id="UP001598019"/>
    </source>
</evidence>
<feature type="transmembrane region" description="Helical" evidence="4">
    <location>
        <begin position="54"/>
        <end position="78"/>
    </location>
</feature>
<evidence type="ECO:0000259" key="5">
    <source>
        <dbReference type="PROSITE" id="PS01124"/>
    </source>
</evidence>
<evidence type="ECO:0000256" key="3">
    <source>
        <dbReference type="ARBA" id="ARBA00023163"/>
    </source>
</evidence>
<dbReference type="InterPro" id="IPR018060">
    <property type="entry name" value="HTH_AraC"/>
</dbReference>
<dbReference type="InterPro" id="IPR009057">
    <property type="entry name" value="Homeodomain-like_sf"/>
</dbReference>
<feature type="transmembrane region" description="Helical" evidence="4">
    <location>
        <begin position="28"/>
        <end position="48"/>
    </location>
</feature>